<feature type="domain" description="C-type lectin" evidence="2">
    <location>
        <begin position="92"/>
        <end position="211"/>
    </location>
</feature>
<gene>
    <name evidence="3" type="ORF">OESDEN_18431</name>
</gene>
<evidence type="ECO:0000259" key="2">
    <source>
        <dbReference type="PROSITE" id="PS50041"/>
    </source>
</evidence>
<organism evidence="3 4">
    <name type="scientific">Oesophagostomum dentatum</name>
    <name type="common">Nodular worm</name>
    <dbReference type="NCBI Taxonomy" id="61180"/>
    <lineage>
        <taxon>Eukaryota</taxon>
        <taxon>Metazoa</taxon>
        <taxon>Ecdysozoa</taxon>
        <taxon>Nematoda</taxon>
        <taxon>Chromadorea</taxon>
        <taxon>Rhabditida</taxon>
        <taxon>Rhabditina</taxon>
        <taxon>Rhabditomorpha</taxon>
        <taxon>Strongyloidea</taxon>
        <taxon>Strongylidae</taxon>
        <taxon>Oesophagostomum</taxon>
    </lineage>
</organism>
<keyword evidence="4" id="KW-1185">Reference proteome</keyword>
<dbReference type="SUPFAM" id="SSF56436">
    <property type="entry name" value="C-type lectin-like"/>
    <property type="match status" value="1"/>
</dbReference>
<dbReference type="InterPro" id="IPR036465">
    <property type="entry name" value="vWFA_dom_sf"/>
</dbReference>
<sequence>MIMHILRIFRLSEKYDPEKMARLVKTSDIGIITIATSGRSDAQDLLKKIASPQMYFKFSRKEDFVDSILDALCQVNCYCPPNWKQLVIDNRKYGECYFYTLIDTNWKISSKECQRIRSNSHLVHVNTKEKEDLLKTFAQVKNSYLENSPSINYHMGLQYDDNSGKYKWEGTNEEVSYSKWDSGYPNLSLGKCVKAEVDENMNVLWRNVQCSGAGARAMCQAMACDTDNYCK</sequence>
<proteinExistence type="predicted"/>
<reference evidence="3 4" key="1">
    <citation type="submission" date="2014-03" db="EMBL/GenBank/DDBJ databases">
        <title>Draft genome of the hookworm Oesophagostomum dentatum.</title>
        <authorList>
            <person name="Mitreva M."/>
        </authorList>
    </citation>
    <scope>NUCLEOTIDE SEQUENCE [LARGE SCALE GENOMIC DNA]</scope>
    <source>
        <strain evidence="3 4">OD-Hann</strain>
    </source>
</reference>
<dbReference type="InterPro" id="IPR018378">
    <property type="entry name" value="C-type_lectin_CS"/>
</dbReference>
<evidence type="ECO:0000256" key="1">
    <source>
        <dbReference type="ARBA" id="ARBA00023157"/>
    </source>
</evidence>
<dbReference type="Pfam" id="PF00059">
    <property type="entry name" value="Lectin_C"/>
    <property type="match status" value="1"/>
</dbReference>
<evidence type="ECO:0000313" key="3">
    <source>
        <dbReference type="EMBL" id="KHJ81880.1"/>
    </source>
</evidence>
<protein>
    <submittedName>
        <fullName evidence="3">Lectin C-type domain protein</fullName>
    </submittedName>
</protein>
<dbReference type="InterPro" id="IPR016186">
    <property type="entry name" value="C-type_lectin-like/link_sf"/>
</dbReference>
<name>A0A0B1SF80_OESDE</name>
<dbReference type="PANTHER" id="PTHR31024:SF13">
    <property type="entry name" value="C-TYPE LECTIN DOMAIN-CONTAINING PROTEIN 160"/>
    <property type="match status" value="1"/>
</dbReference>
<dbReference type="InterPro" id="IPR001304">
    <property type="entry name" value="C-type_lectin-like"/>
</dbReference>
<dbReference type="CDD" id="cd00037">
    <property type="entry name" value="CLECT"/>
    <property type="match status" value="1"/>
</dbReference>
<dbReference type="AlphaFoldDB" id="A0A0B1SF80"/>
<dbReference type="GO" id="GO:0045087">
    <property type="term" value="P:innate immune response"/>
    <property type="evidence" value="ECO:0007669"/>
    <property type="project" value="TreeGrafter"/>
</dbReference>
<dbReference type="InterPro" id="IPR016187">
    <property type="entry name" value="CTDL_fold"/>
</dbReference>
<dbReference type="PROSITE" id="PS00615">
    <property type="entry name" value="C_TYPE_LECTIN_1"/>
    <property type="match status" value="1"/>
</dbReference>
<dbReference type="SMART" id="SM00034">
    <property type="entry name" value="CLECT"/>
    <property type="match status" value="1"/>
</dbReference>
<keyword evidence="1" id="KW-1015">Disulfide bond</keyword>
<dbReference type="EMBL" id="KN584471">
    <property type="protein sequence ID" value="KHJ81880.1"/>
    <property type="molecule type" value="Genomic_DNA"/>
</dbReference>
<evidence type="ECO:0000313" key="4">
    <source>
        <dbReference type="Proteomes" id="UP000053660"/>
    </source>
</evidence>
<dbReference type="SUPFAM" id="SSF53300">
    <property type="entry name" value="vWA-like"/>
    <property type="match status" value="1"/>
</dbReference>
<dbReference type="OrthoDB" id="5859227at2759"/>
<dbReference type="PROSITE" id="PS50041">
    <property type="entry name" value="C_TYPE_LECTIN_2"/>
    <property type="match status" value="1"/>
</dbReference>
<dbReference type="Gene3D" id="3.10.100.10">
    <property type="entry name" value="Mannose-Binding Protein A, subunit A"/>
    <property type="match status" value="1"/>
</dbReference>
<dbReference type="PANTHER" id="PTHR31024">
    <property type="entry name" value="C-TYPE LECTIN"/>
    <property type="match status" value="1"/>
</dbReference>
<accession>A0A0B1SF80</accession>
<dbReference type="Proteomes" id="UP000053660">
    <property type="component" value="Unassembled WGS sequence"/>
</dbReference>